<protein>
    <submittedName>
        <fullName evidence="1">Uncharacterized protein</fullName>
    </submittedName>
</protein>
<name>H2KSH3_CLOSI</name>
<dbReference type="AlphaFoldDB" id="H2KSH3"/>
<keyword evidence="2" id="KW-1185">Reference proteome</keyword>
<gene>
    <name evidence="1" type="ORF">CLF_109309</name>
</gene>
<evidence type="ECO:0000313" key="1">
    <source>
        <dbReference type="EMBL" id="GAA32517.2"/>
    </source>
</evidence>
<dbReference type="EMBL" id="DF143399">
    <property type="protein sequence ID" value="GAA32517.2"/>
    <property type="molecule type" value="Genomic_DNA"/>
</dbReference>
<dbReference type="Proteomes" id="UP000008909">
    <property type="component" value="Unassembled WGS sequence"/>
</dbReference>
<reference evidence="1" key="1">
    <citation type="journal article" date="2011" name="Genome Biol.">
        <title>The draft genome of the carcinogenic human liver fluke Clonorchis sinensis.</title>
        <authorList>
            <person name="Wang X."/>
            <person name="Chen W."/>
            <person name="Huang Y."/>
            <person name="Sun J."/>
            <person name="Men J."/>
            <person name="Liu H."/>
            <person name="Luo F."/>
            <person name="Guo L."/>
            <person name="Lv X."/>
            <person name="Deng C."/>
            <person name="Zhou C."/>
            <person name="Fan Y."/>
            <person name="Li X."/>
            <person name="Huang L."/>
            <person name="Hu Y."/>
            <person name="Liang C."/>
            <person name="Hu X."/>
            <person name="Xu J."/>
            <person name="Yu X."/>
        </authorList>
    </citation>
    <scope>NUCLEOTIDE SEQUENCE [LARGE SCALE GENOMIC DNA]</scope>
    <source>
        <strain evidence="1">Henan</strain>
    </source>
</reference>
<sequence length="422" mass="47232">MTSWWYGLRLPDSIIIVDSMTSLSNTDALLPYTSRLHVGCATAGAPTFRQEGPQPKAQKPDRKAAVFSGKCKCITVFTEQVATPVLTFNLGDQGTVLVRPLTTDQPGMGDSVSIARTPLSIAQRVAEVHTPLRHAYSVLYLSEKLALESLHPFARDQYAFQFNVRERYLQQLSKNSKQTLTEAEILQLRGHDGFSLLEIAVERFNPTVATVAKTLNDLELDNALSILIPYARRRKGLQLNENESKPLVTSGVSVHPSLQITVTALFTVRLHQTNPSTDPLNIHPMLPIINRFQPVSYYTTNGLKIWHMIQNPRFLLKVSTQFWNPNCSILVTIKSTMTTFAVEIFSSKCIGIENTFGRTLQVAFLKRDACALFLDNAVETPESMVNYRTNDSFKNRKGLHPPDEPQGGRIRPWAAEDFLTTS</sequence>
<proteinExistence type="predicted"/>
<accession>H2KSH3</accession>
<organism evidence="1 2">
    <name type="scientific">Clonorchis sinensis</name>
    <name type="common">Chinese liver fluke</name>
    <dbReference type="NCBI Taxonomy" id="79923"/>
    <lineage>
        <taxon>Eukaryota</taxon>
        <taxon>Metazoa</taxon>
        <taxon>Spiralia</taxon>
        <taxon>Lophotrochozoa</taxon>
        <taxon>Platyhelminthes</taxon>
        <taxon>Trematoda</taxon>
        <taxon>Digenea</taxon>
        <taxon>Opisthorchiida</taxon>
        <taxon>Opisthorchiata</taxon>
        <taxon>Opisthorchiidae</taxon>
        <taxon>Clonorchis</taxon>
    </lineage>
</organism>
<evidence type="ECO:0000313" key="2">
    <source>
        <dbReference type="Proteomes" id="UP000008909"/>
    </source>
</evidence>
<reference key="2">
    <citation type="submission" date="2011-10" db="EMBL/GenBank/DDBJ databases">
        <title>The genome and transcriptome sequence of Clonorchis sinensis provide insights into the carcinogenic liver fluke.</title>
        <authorList>
            <person name="Wang X."/>
            <person name="Huang Y."/>
            <person name="Chen W."/>
            <person name="Liu H."/>
            <person name="Guo L."/>
            <person name="Chen Y."/>
            <person name="Luo F."/>
            <person name="Zhou W."/>
            <person name="Sun J."/>
            <person name="Mao Q."/>
            <person name="Liang P."/>
            <person name="Zhou C."/>
            <person name="Tian Y."/>
            <person name="Men J."/>
            <person name="Lv X."/>
            <person name="Huang L."/>
            <person name="Zhou J."/>
            <person name="Hu Y."/>
            <person name="Li R."/>
            <person name="Zhang F."/>
            <person name="Lei H."/>
            <person name="Li X."/>
            <person name="Hu X."/>
            <person name="Liang C."/>
            <person name="Xu J."/>
            <person name="Wu Z."/>
            <person name="Yu X."/>
        </authorList>
    </citation>
    <scope>NUCLEOTIDE SEQUENCE</scope>
    <source>
        <strain>Henan</strain>
    </source>
</reference>